<dbReference type="EMBL" id="AP018357">
    <property type="protein sequence ID" value="BBA39029.1"/>
    <property type="molecule type" value="Genomic_DNA"/>
</dbReference>
<dbReference type="RefSeq" id="WP_411695810.1">
    <property type="nucleotide sequence ID" value="NZ_CP090636.1"/>
</dbReference>
<gene>
    <name evidence="4" type="ORF">BCCH1_14500</name>
</gene>
<evidence type="ECO:0000313" key="4">
    <source>
        <dbReference type="EMBL" id="BBA39029.1"/>
    </source>
</evidence>
<dbReference type="GO" id="GO:1902201">
    <property type="term" value="P:negative regulation of bacterial-type flagellum-dependent cell motility"/>
    <property type="evidence" value="ECO:0007669"/>
    <property type="project" value="TreeGrafter"/>
</dbReference>
<dbReference type="CDD" id="cd01949">
    <property type="entry name" value="GGDEF"/>
    <property type="match status" value="1"/>
</dbReference>
<dbReference type="PANTHER" id="PTHR45138:SF9">
    <property type="entry name" value="DIGUANYLATE CYCLASE DGCM-RELATED"/>
    <property type="match status" value="1"/>
</dbReference>
<dbReference type="EC" id="2.7.7.65" evidence="1"/>
<evidence type="ECO:0000256" key="2">
    <source>
        <dbReference type="ARBA" id="ARBA00034247"/>
    </source>
</evidence>
<dbReference type="Pfam" id="PF00990">
    <property type="entry name" value="GGDEF"/>
    <property type="match status" value="1"/>
</dbReference>
<proteinExistence type="predicted"/>
<dbReference type="PROSITE" id="PS50887">
    <property type="entry name" value="GGDEF"/>
    <property type="match status" value="1"/>
</dbReference>
<evidence type="ECO:0000259" key="3">
    <source>
        <dbReference type="PROSITE" id="PS50887"/>
    </source>
</evidence>
<comment type="catalytic activity">
    <reaction evidence="2">
        <text>2 GTP = 3',3'-c-di-GMP + 2 diphosphate</text>
        <dbReference type="Rhea" id="RHEA:24898"/>
        <dbReference type="ChEBI" id="CHEBI:33019"/>
        <dbReference type="ChEBI" id="CHEBI:37565"/>
        <dbReference type="ChEBI" id="CHEBI:58805"/>
        <dbReference type="EC" id="2.7.7.65"/>
    </reaction>
</comment>
<reference evidence="4" key="2">
    <citation type="journal article" date="2017" name="Genome Announc.">
        <title>High-Quality Draft Genome Sequence of Burkholderia contaminans CH-1, a Gram-Negative Bacterium That Metabolizes 2-Azahypoxanthine, a Plant Growth-Regulating Compound.</title>
        <authorList>
            <person name="Choi J.-H."/>
            <person name="Sugiura H."/>
            <person name="Moriuchi R."/>
            <person name="Kawagishi H."/>
            <person name="Dohra H."/>
        </authorList>
    </citation>
    <scope>NUCLEOTIDE SEQUENCE</scope>
    <source>
        <strain evidence="4">CH-1</strain>
    </source>
</reference>
<dbReference type="SMART" id="SM00267">
    <property type="entry name" value="GGDEF"/>
    <property type="match status" value="1"/>
</dbReference>
<evidence type="ECO:0000256" key="1">
    <source>
        <dbReference type="ARBA" id="ARBA00012528"/>
    </source>
</evidence>
<dbReference type="InterPro" id="IPR000160">
    <property type="entry name" value="GGDEF_dom"/>
</dbReference>
<protein>
    <recommendedName>
        <fullName evidence="1">diguanylate cyclase</fullName>
        <ecNumber evidence="1">2.7.7.65</ecNumber>
    </recommendedName>
</protein>
<dbReference type="InterPro" id="IPR029787">
    <property type="entry name" value="Nucleotide_cyclase"/>
</dbReference>
<dbReference type="GO" id="GO:0052621">
    <property type="term" value="F:diguanylate cyclase activity"/>
    <property type="evidence" value="ECO:0007669"/>
    <property type="project" value="UniProtKB-EC"/>
</dbReference>
<feature type="domain" description="GGDEF" evidence="3">
    <location>
        <begin position="291"/>
        <end position="423"/>
    </location>
</feature>
<dbReference type="NCBIfam" id="TIGR00254">
    <property type="entry name" value="GGDEF"/>
    <property type="match status" value="1"/>
</dbReference>
<reference evidence="4" key="1">
    <citation type="journal article" date="2016" name="Biosci. Biotechnol. Biochem.">
        <title>Bioconversion of AHX to AOH by resting cells of Burkholderia contaminans CH-1.</title>
        <authorList>
            <person name="Choi J.H."/>
            <person name="Kikuchi A."/>
            <person name="Pumkaeo P."/>
            <person name="Hirai H."/>
            <person name="Tokuyama S."/>
            <person name="Kawagishi H."/>
        </authorList>
    </citation>
    <scope>NUCLEOTIDE SEQUENCE</scope>
    <source>
        <strain evidence="4">CH-1</strain>
    </source>
</reference>
<dbReference type="SUPFAM" id="SSF55073">
    <property type="entry name" value="Nucleotide cyclase"/>
    <property type="match status" value="1"/>
</dbReference>
<dbReference type="InterPro" id="IPR050469">
    <property type="entry name" value="Diguanylate_Cyclase"/>
</dbReference>
<sequence length="442" mass="47264">MVMNRPGLFRLAAKQQQAGRPTYPSGSHPVCRFHRGRHIRMLDPAVAIATSALMSTVLLVLLGSLLRSGIAGVLEWFVANAAMAVGLPLILMRGWIPDYLSVVAANMLMALAAVTYYAGCARFLGRPVRWPALAGSLLPLGVALVYWRYVIDSIPLRVLVTTLFSAAFCVAIALLVLRYRPTGRHAYPYRVTAAMAFLFAGCQLARGIHFMTLDGVSSPLMFASTGSVMLLVASAAIMPTLSMSAMMMVHDVLLADAREAANRDYLTGALSRKGFEAVARAQLADAGRRGFPVSLLIADLDHFKSINDTLGHAGGDTVLREFVRVAQAQLRRGDVLGRMGGEEFAVLLPATEPDDARRLAERLRNAVLAQPVTTSNGPCSYSISGGVAGWRPGENLDHLSTKADAALYEAKRSGRNRVCVHGETPGANVSPSQGGVEPAPVS</sequence>
<name>A0A250L5A0_9BURK</name>
<dbReference type="InterPro" id="IPR043128">
    <property type="entry name" value="Rev_trsase/Diguanyl_cyclase"/>
</dbReference>
<dbReference type="GO" id="GO:0043709">
    <property type="term" value="P:cell adhesion involved in single-species biofilm formation"/>
    <property type="evidence" value="ECO:0007669"/>
    <property type="project" value="TreeGrafter"/>
</dbReference>
<dbReference type="AlphaFoldDB" id="A0A250L5A0"/>
<dbReference type="Gene3D" id="3.30.70.270">
    <property type="match status" value="1"/>
</dbReference>
<accession>A0A250L5A0</accession>
<organism evidence="4">
    <name type="scientific">Burkholderia contaminans</name>
    <dbReference type="NCBI Taxonomy" id="488447"/>
    <lineage>
        <taxon>Bacteria</taxon>
        <taxon>Pseudomonadati</taxon>
        <taxon>Pseudomonadota</taxon>
        <taxon>Betaproteobacteria</taxon>
        <taxon>Burkholderiales</taxon>
        <taxon>Burkholderiaceae</taxon>
        <taxon>Burkholderia</taxon>
        <taxon>Burkholderia cepacia complex</taxon>
    </lineage>
</organism>
<dbReference type="GO" id="GO:0005886">
    <property type="term" value="C:plasma membrane"/>
    <property type="evidence" value="ECO:0007669"/>
    <property type="project" value="TreeGrafter"/>
</dbReference>
<dbReference type="FunFam" id="3.30.70.270:FF:000001">
    <property type="entry name" value="Diguanylate cyclase domain protein"/>
    <property type="match status" value="1"/>
</dbReference>
<dbReference type="PANTHER" id="PTHR45138">
    <property type="entry name" value="REGULATORY COMPONENTS OF SENSORY TRANSDUCTION SYSTEM"/>
    <property type="match status" value="1"/>
</dbReference>